<feature type="signal peptide" evidence="1">
    <location>
        <begin position="1"/>
        <end position="30"/>
    </location>
</feature>
<dbReference type="Proteomes" id="UP001519460">
    <property type="component" value="Unassembled WGS sequence"/>
</dbReference>
<feature type="chain" id="PRO_5044761085" evidence="1">
    <location>
        <begin position="31"/>
        <end position="136"/>
    </location>
</feature>
<reference evidence="2 3" key="1">
    <citation type="journal article" date="2023" name="Sci. Data">
        <title>Genome assembly of the Korean intertidal mud-creeper Batillaria attramentaria.</title>
        <authorList>
            <person name="Patra A.K."/>
            <person name="Ho P.T."/>
            <person name="Jun S."/>
            <person name="Lee S.J."/>
            <person name="Kim Y."/>
            <person name="Won Y.J."/>
        </authorList>
    </citation>
    <scope>NUCLEOTIDE SEQUENCE [LARGE SCALE GENOMIC DNA]</scope>
    <source>
        <strain evidence="2">Wonlab-2016</strain>
    </source>
</reference>
<organism evidence="2 3">
    <name type="scientific">Batillaria attramentaria</name>
    <dbReference type="NCBI Taxonomy" id="370345"/>
    <lineage>
        <taxon>Eukaryota</taxon>
        <taxon>Metazoa</taxon>
        <taxon>Spiralia</taxon>
        <taxon>Lophotrochozoa</taxon>
        <taxon>Mollusca</taxon>
        <taxon>Gastropoda</taxon>
        <taxon>Caenogastropoda</taxon>
        <taxon>Sorbeoconcha</taxon>
        <taxon>Cerithioidea</taxon>
        <taxon>Batillariidae</taxon>
        <taxon>Batillaria</taxon>
    </lineage>
</organism>
<keyword evidence="1" id="KW-0732">Signal</keyword>
<name>A0ABD0M0B2_9CAEN</name>
<evidence type="ECO:0000256" key="1">
    <source>
        <dbReference type="SAM" id="SignalP"/>
    </source>
</evidence>
<dbReference type="AlphaFoldDB" id="A0ABD0M0B2"/>
<evidence type="ECO:0000313" key="2">
    <source>
        <dbReference type="EMBL" id="KAK7505214.1"/>
    </source>
</evidence>
<accession>A0ABD0M0B2</accession>
<protein>
    <submittedName>
        <fullName evidence="2">Uncharacterized protein</fullName>
    </submittedName>
</protein>
<gene>
    <name evidence="2" type="ORF">BaRGS_00003376</name>
</gene>
<keyword evidence="3" id="KW-1185">Reference proteome</keyword>
<comment type="caution">
    <text evidence="2">The sequence shown here is derived from an EMBL/GenBank/DDBJ whole genome shotgun (WGS) entry which is preliminary data.</text>
</comment>
<proteinExistence type="predicted"/>
<sequence length="136" mass="14982">MARKSARHGVPPLFAAVCLQLFALLAVTQGRDLHYPPAFMQSLSGSWESCEDVSEDCECQGTTAKCSDAYGLRSIPRFSRNITTLLFYSHRHGHLPGSDSVFDDDFLHNVTSITELYIHGVSLFVGTIRLCAACEV</sequence>
<evidence type="ECO:0000313" key="3">
    <source>
        <dbReference type="Proteomes" id="UP001519460"/>
    </source>
</evidence>
<dbReference type="EMBL" id="JACVVK020000011">
    <property type="protein sequence ID" value="KAK7505214.1"/>
    <property type="molecule type" value="Genomic_DNA"/>
</dbReference>